<proteinExistence type="predicted"/>
<dbReference type="Proteomes" id="UP000504607">
    <property type="component" value="Chromosome 1"/>
</dbReference>
<reference evidence="3" key="1">
    <citation type="submission" date="2025-08" db="UniProtKB">
        <authorList>
            <consortium name="RefSeq"/>
        </authorList>
    </citation>
    <scope>IDENTIFICATION</scope>
</reference>
<keyword evidence="2" id="KW-1185">Reference proteome</keyword>
<protein>
    <submittedName>
        <fullName evidence="3">Protein PARTING DANCERS isoform X3</fullName>
    </submittedName>
</protein>
<name>A0A8N4F0G6_ELAGV</name>
<dbReference type="GeneID" id="105041367"/>
<evidence type="ECO:0000313" key="2">
    <source>
        <dbReference type="Proteomes" id="UP000504607"/>
    </source>
</evidence>
<sequence>MASVRGSWTDRARNPPIPPNSGSGVCMMNTSWRDNQHPSFILFISSFLSANSYRLNFLPIAADFIFNNGGLSVAFIFVTNWDCDNGSAVFDRAEKLKRQFRHLYVVVSVPTREQNDSFNHSYFKYAVELGSPTFVPVHDPEMGFEKIVKIAHAHGGRMLISISNLRCSSLNDTYHANHSSAVCKRQDAISMMKNELAQAIGSIEAISKASKGFILENTDLSVDKAERIVNSLFSVSKDEHHRFGVLFAVPANHDYFFDLANFIR</sequence>
<dbReference type="RefSeq" id="XP_029118594.1">
    <property type="nucleotide sequence ID" value="XM_029262761.1"/>
</dbReference>
<dbReference type="GO" id="GO:0000712">
    <property type="term" value="P:resolution of meiotic recombination intermediates"/>
    <property type="evidence" value="ECO:0007669"/>
    <property type="project" value="InterPro"/>
</dbReference>
<feature type="region of interest" description="Disordered" evidence="1">
    <location>
        <begin position="1"/>
        <end position="22"/>
    </location>
</feature>
<dbReference type="InterPro" id="IPR039172">
    <property type="entry name" value="PTD"/>
</dbReference>
<dbReference type="PANTHER" id="PTHR37394:SF1">
    <property type="entry name" value="PROTEIN PARTING DANCERS"/>
    <property type="match status" value="1"/>
</dbReference>
<evidence type="ECO:0000313" key="3">
    <source>
        <dbReference type="RefSeq" id="XP_029118594.1"/>
    </source>
</evidence>
<organism evidence="2 3">
    <name type="scientific">Elaeis guineensis var. tenera</name>
    <name type="common">Oil palm</name>
    <dbReference type="NCBI Taxonomy" id="51953"/>
    <lineage>
        <taxon>Eukaryota</taxon>
        <taxon>Viridiplantae</taxon>
        <taxon>Streptophyta</taxon>
        <taxon>Embryophyta</taxon>
        <taxon>Tracheophyta</taxon>
        <taxon>Spermatophyta</taxon>
        <taxon>Magnoliopsida</taxon>
        <taxon>Liliopsida</taxon>
        <taxon>Arecaceae</taxon>
        <taxon>Arecoideae</taxon>
        <taxon>Cocoseae</taxon>
        <taxon>Elaeidinae</taxon>
        <taxon>Elaeis</taxon>
    </lineage>
</organism>
<evidence type="ECO:0000256" key="1">
    <source>
        <dbReference type="SAM" id="MobiDB-lite"/>
    </source>
</evidence>
<dbReference type="PANTHER" id="PTHR37394">
    <property type="entry name" value="PROTEIN PARTING DANCERS"/>
    <property type="match status" value="1"/>
</dbReference>
<dbReference type="AlphaFoldDB" id="A0A8N4F0G6"/>
<accession>A0A8N4F0G6</accession>
<gene>
    <name evidence="3" type="primary">LOC105041367</name>
</gene>